<dbReference type="InterPro" id="IPR000577">
    <property type="entry name" value="Carb_kinase_FGGY"/>
</dbReference>
<feature type="domain" description="Carbohydrate kinase FGGY N-terminal" evidence="7">
    <location>
        <begin position="10"/>
        <end position="251"/>
    </location>
</feature>
<evidence type="ECO:0000256" key="5">
    <source>
        <dbReference type="ARBA" id="ARBA00022935"/>
    </source>
</evidence>
<dbReference type="Proteomes" id="UP000063718">
    <property type="component" value="Unassembled WGS sequence"/>
</dbReference>
<keyword evidence="5" id="KW-0054">Arabinose catabolism</keyword>
<evidence type="ECO:0000256" key="6">
    <source>
        <dbReference type="ARBA" id="ARBA00023277"/>
    </source>
</evidence>
<feature type="domain" description="Carbohydrate kinase FGGY C-terminal" evidence="8">
    <location>
        <begin position="261"/>
        <end position="452"/>
    </location>
</feature>
<dbReference type="InterPro" id="IPR005929">
    <property type="entry name" value="Ribulokinase"/>
</dbReference>
<dbReference type="GO" id="GO:0008741">
    <property type="term" value="F:ribulokinase activity"/>
    <property type="evidence" value="ECO:0007669"/>
    <property type="project" value="InterPro"/>
</dbReference>
<sequence length="516" mass="57415">MSKMKGTPAVLGIDVGTQGVKAGLFTLNGDYKISYKKYHTNFPHPGWAEQQAQDWWSALKEAVRECVSVAPDITIQGICASSTSSTVLCVDREGAPLAPAIMWMDMRASQEAREISEIDDPILRYSGGEVSAEWMIPKTLWIKRNRPELYKQSYKIVEQLDWLNYRLTGRWVASQCNATCKWGYSSKDGGWKRNFYTAAGLDDFYEKWPTEVIPMGEFIGPLTKQASEDLSLDEGIPVFQGGIDAYAAMIGLGVVKEGQIAVIMGTSFVHLALSRKPYFQKGMWGPYPDAVFKDMWVLEGGQTSCASIVNWVTNEMAREYGDDSIKAHQELIEEARELGPGANGLISLDMWQGNRTPFRDPLITGVIAGLTLNTNRAAVYRSLMESVAYGTRSIVDIFKRNGYQINGLVACGGPTQNKLWLQIISDVLQIPITINKFTEAGILGGAILASVGLGWFNSIEESAKHFVEAGNIVFPNKEVAKEYGFYYQCYLDLYRSIKPVLHRVYNYRSGSGRLSP</sequence>
<evidence type="ECO:0000256" key="2">
    <source>
        <dbReference type="ARBA" id="ARBA00022741"/>
    </source>
</evidence>
<dbReference type="CDD" id="cd07781">
    <property type="entry name" value="ASKHA_NBD_FGGY_L-RBK"/>
    <property type="match status" value="1"/>
</dbReference>
<keyword evidence="3 9" id="KW-0418">Kinase</keyword>
<dbReference type="InterPro" id="IPR018484">
    <property type="entry name" value="FGGY_N"/>
</dbReference>
<proteinExistence type="predicted"/>
<dbReference type="GO" id="GO:0019150">
    <property type="term" value="F:D-ribulokinase activity"/>
    <property type="evidence" value="ECO:0007669"/>
    <property type="project" value="TreeGrafter"/>
</dbReference>
<protein>
    <submittedName>
        <fullName evidence="9">Ribulose kinase</fullName>
    </submittedName>
</protein>
<dbReference type="InterPro" id="IPR018485">
    <property type="entry name" value="FGGY_C"/>
</dbReference>
<dbReference type="AlphaFoldDB" id="A0A0S6U8N0"/>
<gene>
    <name evidence="9" type="ORF">MTY_0695</name>
</gene>
<dbReference type="InterPro" id="IPR043129">
    <property type="entry name" value="ATPase_NBD"/>
</dbReference>
<evidence type="ECO:0000259" key="8">
    <source>
        <dbReference type="Pfam" id="PF02782"/>
    </source>
</evidence>
<dbReference type="Gene3D" id="3.30.420.40">
    <property type="match status" value="2"/>
</dbReference>
<dbReference type="EMBL" id="DF238840">
    <property type="protein sequence ID" value="GAF25362.1"/>
    <property type="molecule type" value="Genomic_DNA"/>
</dbReference>
<reference evidence="9" key="1">
    <citation type="journal article" date="2014" name="Gene">
        <title>Genome-guided analysis of transformation efficiency and carbon dioxide assimilation by Moorella thermoacetica Y72.</title>
        <authorList>
            <person name="Tsukahara K."/>
            <person name="Kita A."/>
            <person name="Nakashimada Y."/>
            <person name="Hoshino T."/>
            <person name="Murakami K."/>
        </authorList>
    </citation>
    <scope>NUCLEOTIDE SEQUENCE [LARGE SCALE GENOMIC DNA]</scope>
    <source>
        <strain evidence="9">Y72</strain>
    </source>
</reference>
<evidence type="ECO:0000313" key="9">
    <source>
        <dbReference type="EMBL" id="GAF25362.1"/>
    </source>
</evidence>
<dbReference type="PANTHER" id="PTHR43435:SF4">
    <property type="entry name" value="FGGY CARBOHYDRATE KINASE DOMAIN-CONTAINING PROTEIN"/>
    <property type="match status" value="1"/>
</dbReference>
<evidence type="ECO:0000256" key="3">
    <source>
        <dbReference type="ARBA" id="ARBA00022777"/>
    </source>
</evidence>
<accession>A0A0S6U8N0</accession>
<keyword evidence="1" id="KW-0808">Transferase</keyword>
<dbReference type="PIRSF" id="PIRSF000538">
    <property type="entry name" value="GlpK"/>
    <property type="match status" value="1"/>
</dbReference>
<dbReference type="GO" id="GO:0005524">
    <property type="term" value="F:ATP binding"/>
    <property type="evidence" value="ECO:0007669"/>
    <property type="project" value="UniProtKB-KW"/>
</dbReference>
<organism evidence="9">
    <name type="scientific">Moorella thermoacetica Y72</name>
    <dbReference type="NCBI Taxonomy" id="1325331"/>
    <lineage>
        <taxon>Bacteria</taxon>
        <taxon>Bacillati</taxon>
        <taxon>Bacillota</taxon>
        <taxon>Clostridia</taxon>
        <taxon>Neomoorellales</taxon>
        <taxon>Neomoorellaceae</taxon>
        <taxon>Neomoorella</taxon>
    </lineage>
</organism>
<keyword evidence="2" id="KW-0547">Nucleotide-binding</keyword>
<dbReference type="GO" id="GO:0005737">
    <property type="term" value="C:cytoplasm"/>
    <property type="evidence" value="ECO:0007669"/>
    <property type="project" value="TreeGrafter"/>
</dbReference>
<evidence type="ECO:0000256" key="1">
    <source>
        <dbReference type="ARBA" id="ARBA00022679"/>
    </source>
</evidence>
<keyword evidence="6" id="KW-0119">Carbohydrate metabolism</keyword>
<evidence type="ECO:0000259" key="7">
    <source>
        <dbReference type="Pfam" id="PF00370"/>
    </source>
</evidence>
<dbReference type="SUPFAM" id="SSF53067">
    <property type="entry name" value="Actin-like ATPase domain"/>
    <property type="match status" value="2"/>
</dbReference>
<dbReference type="PANTHER" id="PTHR43435">
    <property type="entry name" value="RIBULOKINASE"/>
    <property type="match status" value="1"/>
</dbReference>
<keyword evidence="4" id="KW-0067">ATP-binding</keyword>
<evidence type="ECO:0000256" key="4">
    <source>
        <dbReference type="ARBA" id="ARBA00022840"/>
    </source>
</evidence>
<name>A0A0S6U8N0_NEOTH</name>
<dbReference type="GO" id="GO:0019569">
    <property type="term" value="P:L-arabinose catabolic process to D-xylulose 5-phosphate"/>
    <property type="evidence" value="ECO:0007669"/>
    <property type="project" value="InterPro"/>
</dbReference>
<dbReference type="Pfam" id="PF02782">
    <property type="entry name" value="FGGY_C"/>
    <property type="match status" value="1"/>
</dbReference>
<dbReference type="Pfam" id="PF00370">
    <property type="entry name" value="FGGY_N"/>
    <property type="match status" value="1"/>
</dbReference>